<dbReference type="KEGG" id="amr:AM1_4614"/>
<reference evidence="1 2" key="1">
    <citation type="journal article" date="2008" name="Proc. Natl. Acad. Sci. U.S.A.">
        <title>Niche adaptation and genome expansion in the chlorophyll d-producing cyanobacterium Acaryochloris marina.</title>
        <authorList>
            <person name="Swingley W.D."/>
            <person name="Chen M."/>
            <person name="Cheung P.C."/>
            <person name="Conrad A.L."/>
            <person name="Dejesa L.C."/>
            <person name="Hao J."/>
            <person name="Honchak B.M."/>
            <person name="Karbach L.E."/>
            <person name="Kurdoglu A."/>
            <person name="Lahiri S."/>
            <person name="Mastrian S.D."/>
            <person name="Miyashita H."/>
            <person name="Page L."/>
            <person name="Ramakrishna P."/>
            <person name="Satoh S."/>
            <person name="Sattley W.M."/>
            <person name="Shimada Y."/>
            <person name="Taylor H.L."/>
            <person name="Tomo T."/>
            <person name="Tsuchiya T."/>
            <person name="Wang Z.T."/>
            <person name="Raymond J."/>
            <person name="Mimuro M."/>
            <person name="Blankenship R.E."/>
            <person name="Touchman J.W."/>
        </authorList>
    </citation>
    <scope>NUCLEOTIDE SEQUENCE [LARGE SCALE GENOMIC DNA]</scope>
    <source>
        <strain evidence="2">MBIC 11017</strain>
    </source>
</reference>
<dbReference type="EMBL" id="CP000828">
    <property type="protein sequence ID" value="ABW29588.1"/>
    <property type="molecule type" value="Genomic_DNA"/>
</dbReference>
<keyword evidence="2" id="KW-1185">Reference proteome</keyword>
<dbReference type="RefSeq" id="WP_012164891.1">
    <property type="nucleotide sequence ID" value="NC_009925.1"/>
</dbReference>
<dbReference type="Proteomes" id="UP000000268">
    <property type="component" value="Chromosome"/>
</dbReference>
<dbReference type="CDD" id="cd09627">
    <property type="entry name" value="DOMON_murB_like"/>
    <property type="match status" value="1"/>
</dbReference>
<accession>B0C096</accession>
<proteinExistence type="predicted"/>
<dbReference type="HOGENOM" id="CLU_113334_0_0_3"/>
<sequence length="174" mass="19604">MTAFSLQPFGDPHPDITITGTLEREGNQLAIAYTVSGHLDQVMIPSPSLPTRQFDLWEATCLEFFLGQPHQPHYWEFNLSPAGHWNVFHLEAYRQGLQEVEGITELPFHVHHQQTALTLSLTFDLNQIMVASPTLGVGICAVIQSHEQSLTYWALCHPGSEADFHRRDSFILGL</sequence>
<evidence type="ECO:0008006" key="3">
    <source>
        <dbReference type="Google" id="ProtNLM"/>
    </source>
</evidence>
<gene>
    <name evidence="1" type="ordered locus">AM1_4614</name>
</gene>
<name>B0C096_ACAM1</name>
<organism evidence="1 2">
    <name type="scientific">Acaryochloris marina (strain MBIC 11017)</name>
    <dbReference type="NCBI Taxonomy" id="329726"/>
    <lineage>
        <taxon>Bacteria</taxon>
        <taxon>Bacillati</taxon>
        <taxon>Cyanobacteriota</taxon>
        <taxon>Cyanophyceae</taxon>
        <taxon>Acaryochloridales</taxon>
        <taxon>Acaryochloridaceae</taxon>
        <taxon>Acaryochloris</taxon>
    </lineage>
</organism>
<dbReference type="AlphaFoldDB" id="B0C096"/>
<dbReference type="OrthoDB" id="190583at2"/>
<evidence type="ECO:0000313" key="1">
    <source>
        <dbReference type="EMBL" id="ABW29588.1"/>
    </source>
</evidence>
<protein>
    <recommendedName>
        <fullName evidence="3">DOMON-like domain-containing protein</fullName>
    </recommendedName>
</protein>
<dbReference type="STRING" id="329726.AM1_4614"/>
<evidence type="ECO:0000313" key="2">
    <source>
        <dbReference type="Proteomes" id="UP000000268"/>
    </source>
</evidence>
<dbReference type="eggNOG" id="ENOG50301XF">
    <property type="taxonomic scope" value="Bacteria"/>
</dbReference>